<comment type="cofactor">
    <cofactor evidence="1 3">
        <name>a divalent metal cation</name>
        <dbReference type="ChEBI" id="CHEBI:60240"/>
    </cofactor>
</comment>
<comment type="catalytic activity">
    <reaction evidence="3">
        <text>UTP + H2O = UMP + diphosphate + H(+)</text>
        <dbReference type="Rhea" id="RHEA:29395"/>
        <dbReference type="ChEBI" id="CHEBI:15377"/>
        <dbReference type="ChEBI" id="CHEBI:15378"/>
        <dbReference type="ChEBI" id="CHEBI:33019"/>
        <dbReference type="ChEBI" id="CHEBI:46398"/>
        <dbReference type="ChEBI" id="CHEBI:57865"/>
        <dbReference type="EC" id="3.6.1.9"/>
    </reaction>
</comment>
<dbReference type="GO" id="GO:0005737">
    <property type="term" value="C:cytoplasm"/>
    <property type="evidence" value="ECO:0007669"/>
    <property type="project" value="UniProtKB-SubCell"/>
</dbReference>
<evidence type="ECO:0000313" key="4">
    <source>
        <dbReference type="EMBL" id="MYD90298.1"/>
    </source>
</evidence>
<reference evidence="4" key="1">
    <citation type="submission" date="2019-09" db="EMBL/GenBank/DDBJ databases">
        <title>Characterisation of the sponge microbiome using genome-centric metagenomics.</title>
        <authorList>
            <person name="Engelberts J.P."/>
            <person name="Robbins S.J."/>
            <person name="De Goeij J.M."/>
            <person name="Aranda M."/>
            <person name="Bell S.C."/>
            <person name="Webster N.S."/>
        </authorList>
    </citation>
    <scope>NUCLEOTIDE SEQUENCE</scope>
    <source>
        <strain evidence="4">SB0662_bin_9</strain>
    </source>
</reference>
<dbReference type="PANTHER" id="PTHR43213">
    <property type="entry name" value="BIFUNCTIONAL DTTP/UTP PYROPHOSPHATASE/METHYLTRANSFERASE PROTEIN-RELATED"/>
    <property type="match status" value="1"/>
</dbReference>
<keyword evidence="3" id="KW-0963">Cytoplasm</keyword>
<evidence type="ECO:0000256" key="1">
    <source>
        <dbReference type="ARBA" id="ARBA00001968"/>
    </source>
</evidence>
<gene>
    <name evidence="4" type="primary">maf</name>
    <name evidence="4" type="ORF">F4Y08_08185</name>
</gene>
<dbReference type="InterPro" id="IPR029001">
    <property type="entry name" value="ITPase-like_fam"/>
</dbReference>
<dbReference type="PIRSF" id="PIRSF006305">
    <property type="entry name" value="Maf"/>
    <property type="match status" value="1"/>
</dbReference>
<dbReference type="EC" id="3.6.1.9" evidence="3"/>
<dbReference type="GO" id="GO:0047429">
    <property type="term" value="F:nucleoside triphosphate diphosphatase activity"/>
    <property type="evidence" value="ECO:0007669"/>
    <property type="project" value="UniProtKB-EC"/>
</dbReference>
<comment type="catalytic activity">
    <reaction evidence="3">
        <text>dTTP + H2O = dTMP + diphosphate + H(+)</text>
        <dbReference type="Rhea" id="RHEA:28534"/>
        <dbReference type="ChEBI" id="CHEBI:15377"/>
        <dbReference type="ChEBI" id="CHEBI:15378"/>
        <dbReference type="ChEBI" id="CHEBI:33019"/>
        <dbReference type="ChEBI" id="CHEBI:37568"/>
        <dbReference type="ChEBI" id="CHEBI:63528"/>
        <dbReference type="EC" id="3.6.1.9"/>
    </reaction>
</comment>
<feature type="site" description="Important for substrate specificity" evidence="3">
    <location>
        <position position="20"/>
    </location>
</feature>
<name>A0A6B1DSN7_9CHLR</name>
<comment type="similarity">
    <text evidence="3">Belongs to the Maf family. YhdE subfamily.</text>
</comment>
<organism evidence="4">
    <name type="scientific">Caldilineaceae bacterium SB0662_bin_9</name>
    <dbReference type="NCBI Taxonomy" id="2605258"/>
    <lineage>
        <taxon>Bacteria</taxon>
        <taxon>Bacillati</taxon>
        <taxon>Chloroflexota</taxon>
        <taxon>Caldilineae</taxon>
        <taxon>Caldilineales</taxon>
        <taxon>Caldilineaceae</taxon>
    </lineage>
</organism>
<dbReference type="GO" id="GO:0009117">
    <property type="term" value="P:nucleotide metabolic process"/>
    <property type="evidence" value="ECO:0007669"/>
    <property type="project" value="UniProtKB-KW"/>
</dbReference>
<feature type="site" description="Important for substrate specificity" evidence="3">
    <location>
        <position position="168"/>
    </location>
</feature>
<accession>A0A6B1DSN7</accession>
<dbReference type="EMBL" id="VXPY01000056">
    <property type="protein sequence ID" value="MYD90298.1"/>
    <property type="molecule type" value="Genomic_DNA"/>
</dbReference>
<sequence length="225" mass="24558">MTSDTTSWSGTLVLASASPRRHAFLRALGLPVQLHPANVDESPLPNETPDCMTLRLASLKAETARRDLPSEPPAEPALLLGLDTTVVHAGDILGKPKDALEAESFLRRLRTGPHEVCTGYCLINLQTGRRRTGVHVSRLTMRNYTDAEIDRYVRTGDPFDKAGGYALQDRDFNPIARLDGCAASVMGMPVHDLLHLLRDEAGWPVSRDFGAVCVRLTGRACCQTS</sequence>
<dbReference type="NCBIfam" id="TIGR00172">
    <property type="entry name" value="maf"/>
    <property type="match status" value="1"/>
</dbReference>
<comment type="caution">
    <text evidence="4">The sequence shown here is derived from an EMBL/GenBank/DDBJ whole genome shotgun (WGS) entry which is preliminary data.</text>
</comment>
<comment type="subcellular location">
    <subcellularLocation>
        <location evidence="3">Cytoplasm</location>
    </subcellularLocation>
</comment>
<evidence type="ECO:0000256" key="3">
    <source>
        <dbReference type="HAMAP-Rule" id="MF_00528"/>
    </source>
</evidence>
<evidence type="ECO:0000256" key="2">
    <source>
        <dbReference type="ARBA" id="ARBA00022801"/>
    </source>
</evidence>
<dbReference type="Pfam" id="PF02545">
    <property type="entry name" value="Maf"/>
    <property type="match status" value="1"/>
</dbReference>
<dbReference type="Gene3D" id="3.90.950.10">
    <property type="match status" value="1"/>
</dbReference>
<keyword evidence="3" id="KW-0546">Nucleotide metabolism</keyword>
<dbReference type="CDD" id="cd00555">
    <property type="entry name" value="Maf"/>
    <property type="match status" value="1"/>
</dbReference>
<protein>
    <recommendedName>
        <fullName evidence="3">dTTP/UTP pyrophosphatase</fullName>
        <shortName evidence="3">dTTPase/UTPase</shortName>
        <ecNumber evidence="3">3.6.1.9</ecNumber>
    </recommendedName>
    <alternativeName>
        <fullName evidence="3">Nucleoside triphosphate pyrophosphatase</fullName>
    </alternativeName>
    <alternativeName>
        <fullName evidence="3">Nucleotide pyrophosphatase</fullName>
        <shortName evidence="3">Nucleotide PPase</shortName>
    </alternativeName>
</protein>
<feature type="site" description="Important for substrate specificity" evidence="3">
    <location>
        <position position="84"/>
    </location>
</feature>
<dbReference type="AlphaFoldDB" id="A0A6B1DSN7"/>
<dbReference type="PANTHER" id="PTHR43213:SF5">
    <property type="entry name" value="BIFUNCTIONAL DTTP_UTP PYROPHOSPHATASE_METHYLTRANSFERASE PROTEIN-RELATED"/>
    <property type="match status" value="1"/>
</dbReference>
<dbReference type="HAMAP" id="MF_00528">
    <property type="entry name" value="Maf"/>
    <property type="match status" value="1"/>
</dbReference>
<comment type="caution">
    <text evidence="3">Lacks conserved residue(s) required for the propagation of feature annotation.</text>
</comment>
<feature type="active site" description="Proton acceptor" evidence="3">
    <location>
        <position position="83"/>
    </location>
</feature>
<dbReference type="InterPro" id="IPR003697">
    <property type="entry name" value="Maf-like"/>
</dbReference>
<comment type="function">
    <text evidence="3">Nucleoside triphosphate pyrophosphatase that hydrolyzes dTTP and UTP. May have a dual role in cell division arrest and in preventing the incorporation of modified nucleotides into cellular nucleic acids.</text>
</comment>
<keyword evidence="2 3" id="KW-0378">Hydrolase</keyword>
<proteinExistence type="inferred from homology"/>
<dbReference type="SUPFAM" id="SSF52972">
    <property type="entry name" value="ITPase-like"/>
    <property type="match status" value="1"/>
</dbReference>